<dbReference type="EC" id="3.2.2.9" evidence="2"/>
<feature type="domain" description="Nucleoside phosphorylase" evidence="1">
    <location>
        <begin position="139"/>
        <end position="186"/>
    </location>
</feature>
<evidence type="ECO:0000313" key="2">
    <source>
        <dbReference type="EMBL" id="RIX97722.1"/>
    </source>
</evidence>
<dbReference type="NCBIfam" id="TIGR01705">
    <property type="entry name" value="MTA_SAH-nuc-hyp"/>
    <property type="match status" value="1"/>
</dbReference>
<dbReference type="RefSeq" id="WP_119541500.1">
    <property type="nucleotide sequence ID" value="NZ_QYRN01000013.1"/>
</dbReference>
<keyword evidence="2" id="KW-0378">Hydrolase</keyword>
<gene>
    <name evidence="2" type="ORF">D3218_18165</name>
</gene>
<dbReference type="Proteomes" id="UP000265750">
    <property type="component" value="Unassembled WGS sequence"/>
</dbReference>
<reference evidence="3" key="1">
    <citation type="submission" date="2018-09" db="EMBL/GenBank/DDBJ databases">
        <authorList>
            <person name="Tuo L."/>
        </authorList>
    </citation>
    <scope>NUCLEOTIDE SEQUENCE [LARGE SCALE GENOMIC DNA]</scope>
    <source>
        <strain evidence="3">M2BS4Y-1</strain>
    </source>
</reference>
<dbReference type="AlphaFoldDB" id="A0A3A1WGR3"/>
<dbReference type="Pfam" id="PF01048">
    <property type="entry name" value="PNP_UDP_1"/>
    <property type="match status" value="1"/>
</dbReference>
<organism evidence="2 3">
    <name type="scientific">Aureimonas flava</name>
    <dbReference type="NCBI Taxonomy" id="2320271"/>
    <lineage>
        <taxon>Bacteria</taxon>
        <taxon>Pseudomonadati</taxon>
        <taxon>Pseudomonadota</taxon>
        <taxon>Alphaproteobacteria</taxon>
        <taxon>Hyphomicrobiales</taxon>
        <taxon>Aurantimonadaceae</taxon>
        <taxon>Aureimonas</taxon>
    </lineage>
</organism>
<dbReference type="EMBL" id="QYRN01000013">
    <property type="protein sequence ID" value="RIX97722.1"/>
    <property type="molecule type" value="Genomic_DNA"/>
</dbReference>
<proteinExistence type="predicted"/>
<keyword evidence="2" id="KW-0326">Glycosidase</keyword>
<dbReference type="GO" id="GO:0009116">
    <property type="term" value="P:nucleoside metabolic process"/>
    <property type="evidence" value="ECO:0007669"/>
    <property type="project" value="InterPro"/>
</dbReference>
<protein>
    <submittedName>
        <fullName evidence="2">5'-methylthioadenosine/S-adenosylhomocysteine nucleosidase</fullName>
        <ecNumber evidence="2">3.2.2.9</ecNumber>
    </submittedName>
</protein>
<name>A0A3A1WGR3_9HYPH</name>
<evidence type="ECO:0000313" key="3">
    <source>
        <dbReference type="Proteomes" id="UP000265750"/>
    </source>
</evidence>
<comment type="caution">
    <text evidence="2">The sequence shown here is derived from an EMBL/GenBank/DDBJ whole genome shotgun (WGS) entry which is preliminary data.</text>
</comment>
<dbReference type="InterPro" id="IPR035994">
    <property type="entry name" value="Nucleoside_phosphorylase_sf"/>
</dbReference>
<dbReference type="GO" id="GO:0008782">
    <property type="term" value="F:adenosylhomocysteine nucleosidase activity"/>
    <property type="evidence" value="ECO:0007669"/>
    <property type="project" value="UniProtKB-EC"/>
</dbReference>
<sequence>MRFEVPLETVGGRRVLFALAALPEYGPALRARIRPLVTGVGPIEAGVATACALGACAARGQMPDLVVSLGSAGSATLEQGAIYQASHVSWRDMDASPLGFARGVTPFLDLPPEMPLPTPLPGLPTARLSSGADIVSGAAYRAIDADMVDMETFAVLRACQRFGVALIGLRGISDGVSELHRLDDWTALLPLIDGRLADALDRLAETLPGWSPEPPCFSAAPD</sequence>
<evidence type="ECO:0000259" key="1">
    <source>
        <dbReference type="Pfam" id="PF01048"/>
    </source>
</evidence>
<keyword evidence="3" id="KW-1185">Reference proteome</keyword>
<accession>A0A3A1WGR3</accession>
<dbReference type="InterPro" id="IPR010050">
    <property type="entry name" value="MTA_SAH_nuc_hyp"/>
</dbReference>
<dbReference type="InterPro" id="IPR000845">
    <property type="entry name" value="Nucleoside_phosphorylase_d"/>
</dbReference>
<dbReference type="Gene3D" id="3.40.50.1580">
    <property type="entry name" value="Nucleoside phosphorylase domain"/>
    <property type="match status" value="1"/>
</dbReference>
<dbReference type="SUPFAM" id="SSF53167">
    <property type="entry name" value="Purine and uridine phosphorylases"/>
    <property type="match status" value="1"/>
</dbReference>
<dbReference type="OrthoDB" id="997641at2"/>